<accession>A0A1C1CHR5</accession>
<dbReference type="InterPro" id="IPR004205">
    <property type="entry name" value="Cyt_bc1_su8"/>
</dbReference>
<dbReference type="STRING" id="86049.A0A1C1CHR5"/>
<name>A0A1C1CHR5_9EURO</name>
<comment type="function">
    <text evidence="11">Component of the ubiquinol-cytochrome c oxidoreductase, a multisubunit transmembrane complex that is part of the mitochondrial electron transport chain which drives oxidative phosphorylation. The complex plays an important role in the uptake of multiple carbon sources present in different host niches.</text>
</comment>
<dbReference type="PANTHER" id="PTHR12119">
    <property type="entry name" value="UBIQUINOL-CYTOCHROME C REDUCTASE COMPLEX UBIQUINONE-BINDING PROTEIN QP-C"/>
    <property type="match status" value="1"/>
</dbReference>
<keyword evidence="3 11" id="KW-0813">Transport</keyword>
<evidence type="ECO:0000313" key="13">
    <source>
        <dbReference type="Proteomes" id="UP000094526"/>
    </source>
</evidence>
<keyword evidence="7 11" id="KW-0249">Electron transport</keyword>
<dbReference type="EMBL" id="LGRB01000012">
    <property type="protein sequence ID" value="OCT48007.1"/>
    <property type="molecule type" value="Genomic_DNA"/>
</dbReference>
<keyword evidence="5 11" id="KW-0812">Transmembrane</keyword>
<protein>
    <recommendedName>
        <fullName evidence="11">Cytochrome b-c1 complex subunit 8</fullName>
    </recommendedName>
    <alternativeName>
        <fullName evidence="11">Complex III subunit 8</fullName>
    </alternativeName>
</protein>
<dbReference type="Pfam" id="PF02939">
    <property type="entry name" value="UcrQ"/>
    <property type="match status" value="1"/>
</dbReference>
<reference evidence="13" key="1">
    <citation type="submission" date="2015-07" db="EMBL/GenBank/DDBJ databases">
        <authorList>
            <person name="Teixeira M.M."/>
            <person name="Souza R.C."/>
            <person name="Almeida L.G."/>
            <person name="Vicente V.A."/>
            <person name="de Hoog S."/>
            <person name="Bocca A.L."/>
            <person name="de Almeida S.R."/>
            <person name="Vasconcelos A.T."/>
            <person name="Felipe M.S."/>
        </authorList>
    </citation>
    <scope>NUCLEOTIDE SEQUENCE [LARGE SCALE GENOMIC DNA]</scope>
    <source>
        <strain evidence="13">KSF</strain>
    </source>
</reference>
<dbReference type="FunFam" id="1.20.5.210:FF:000001">
    <property type="entry name" value="Cytochrome b-c1 complex subunit 8"/>
    <property type="match status" value="1"/>
</dbReference>
<dbReference type="GO" id="GO:0006122">
    <property type="term" value="P:mitochondrial electron transport, ubiquinol to cytochrome c"/>
    <property type="evidence" value="ECO:0007669"/>
    <property type="project" value="UniProtKB-UniRule"/>
</dbReference>
<evidence type="ECO:0000256" key="2">
    <source>
        <dbReference type="ARBA" id="ARBA00007668"/>
    </source>
</evidence>
<keyword evidence="6 11" id="KW-0999">Mitochondrion inner membrane</keyword>
<dbReference type="eggNOG" id="KOG4116">
    <property type="taxonomic scope" value="Eukaryota"/>
</dbReference>
<feature type="transmembrane region" description="Helical" evidence="11">
    <location>
        <begin position="75"/>
        <end position="93"/>
    </location>
</feature>
<evidence type="ECO:0000256" key="6">
    <source>
        <dbReference type="ARBA" id="ARBA00022792"/>
    </source>
</evidence>
<dbReference type="GO" id="GO:0005743">
    <property type="term" value="C:mitochondrial inner membrane"/>
    <property type="evidence" value="ECO:0007669"/>
    <property type="project" value="UniProtKB-SubCell"/>
</dbReference>
<evidence type="ECO:0000256" key="7">
    <source>
        <dbReference type="ARBA" id="ARBA00022982"/>
    </source>
</evidence>
<dbReference type="PANTHER" id="PTHR12119:SF2">
    <property type="entry name" value="CYTOCHROME B-C1 COMPLEX SUBUNIT 8"/>
    <property type="match status" value="1"/>
</dbReference>
<evidence type="ECO:0000256" key="8">
    <source>
        <dbReference type="ARBA" id="ARBA00022989"/>
    </source>
</evidence>
<keyword evidence="9 11" id="KW-0496">Mitochondrion</keyword>
<comment type="similarity">
    <text evidence="2 11">Belongs to the UQCRQ/QCR8 family.</text>
</comment>
<dbReference type="SUPFAM" id="SSF81508">
    <property type="entry name" value="Ubiquinone-binding protein QP-C of cytochrome bc1 complex (Ubiquinol-cytochrome c reductase)"/>
    <property type="match status" value="1"/>
</dbReference>
<keyword evidence="4 11" id="KW-0679">Respiratory chain</keyword>
<evidence type="ECO:0000256" key="3">
    <source>
        <dbReference type="ARBA" id="ARBA00022448"/>
    </source>
</evidence>
<keyword evidence="13" id="KW-1185">Reference proteome</keyword>
<dbReference type="Gene3D" id="1.20.5.210">
    <property type="entry name" value="Cytochrome b-c1 complex subunit 8"/>
    <property type="match status" value="1"/>
</dbReference>
<evidence type="ECO:0000256" key="9">
    <source>
        <dbReference type="ARBA" id="ARBA00023128"/>
    </source>
</evidence>
<gene>
    <name evidence="12" type="ORF">CLCR_04411</name>
</gene>
<sequence length="110" mass="12616">MRPTPALRLQATRILRGGHGPDPKNGVYMGWWGSLGSPTQKNIVTYSMSANRLNPTHHVLYDAVFNTFRRTRNQILYWVPPLLVAYLAMDWAIERNEYLNSKPGRAEFGE</sequence>
<evidence type="ECO:0000256" key="4">
    <source>
        <dbReference type="ARBA" id="ARBA00022660"/>
    </source>
</evidence>
<keyword evidence="10 11" id="KW-0472">Membrane</keyword>
<keyword evidence="8 11" id="KW-1133">Transmembrane helix</keyword>
<comment type="subunit">
    <text evidence="11">Component of the ubiquinol-cytochrome c oxidoreductase (cytochrome b-c1 complex, complex III, CIII), a multisubunit enzyme composed of 3 respiratory subunits cytochrome b, cytochrome c1 and Rieske protein, 2 core protein subunits, and additional low-molecular weight protein subunits. The complex exists as an obligatory dimer and forms supercomplexes (SCs) in the inner mitochondrial membrane with cytochrome c oxidase (complex IV, CIV).</text>
</comment>
<evidence type="ECO:0000256" key="10">
    <source>
        <dbReference type="ARBA" id="ARBA00023136"/>
    </source>
</evidence>
<dbReference type="VEuPathDB" id="FungiDB:CLCR_04411"/>
<proteinExistence type="inferred from homology"/>
<dbReference type="VEuPathDB" id="FungiDB:G647_08172"/>
<dbReference type="Proteomes" id="UP000094526">
    <property type="component" value="Unassembled WGS sequence"/>
</dbReference>
<evidence type="ECO:0000313" key="12">
    <source>
        <dbReference type="EMBL" id="OCT48007.1"/>
    </source>
</evidence>
<organism evidence="12 13">
    <name type="scientific">Cladophialophora carrionii</name>
    <dbReference type="NCBI Taxonomy" id="86049"/>
    <lineage>
        <taxon>Eukaryota</taxon>
        <taxon>Fungi</taxon>
        <taxon>Dikarya</taxon>
        <taxon>Ascomycota</taxon>
        <taxon>Pezizomycotina</taxon>
        <taxon>Eurotiomycetes</taxon>
        <taxon>Chaetothyriomycetidae</taxon>
        <taxon>Chaetothyriales</taxon>
        <taxon>Herpotrichiellaceae</taxon>
        <taxon>Cladophialophora</taxon>
    </lineage>
</organism>
<comment type="caution">
    <text evidence="12">The sequence shown here is derived from an EMBL/GenBank/DDBJ whole genome shotgun (WGS) entry which is preliminary data.</text>
</comment>
<dbReference type="GO" id="GO:0045275">
    <property type="term" value="C:respiratory chain complex III"/>
    <property type="evidence" value="ECO:0007669"/>
    <property type="project" value="UniProtKB-UniRule"/>
</dbReference>
<evidence type="ECO:0000256" key="1">
    <source>
        <dbReference type="ARBA" id="ARBA00004434"/>
    </source>
</evidence>
<dbReference type="InterPro" id="IPR036642">
    <property type="entry name" value="Cyt_bc1_su8_sf"/>
</dbReference>
<evidence type="ECO:0000256" key="5">
    <source>
        <dbReference type="ARBA" id="ARBA00022692"/>
    </source>
</evidence>
<comment type="subcellular location">
    <subcellularLocation>
        <location evidence="1 11">Mitochondrion inner membrane</location>
        <topology evidence="1 11">Single-pass membrane protein</topology>
    </subcellularLocation>
</comment>
<dbReference type="AlphaFoldDB" id="A0A1C1CHR5"/>
<dbReference type="OrthoDB" id="6683853at2759"/>
<evidence type="ECO:0000256" key="11">
    <source>
        <dbReference type="RuleBase" id="RU368118"/>
    </source>
</evidence>